<dbReference type="PROSITE" id="PS51257">
    <property type="entry name" value="PROKAR_LIPOPROTEIN"/>
    <property type="match status" value="1"/>
</dbReference>
<feature type="domain" description="Pyrroloquinoline quinone-dependent pyranose dehydrogenase beta-propeller" evidence="2">
    <location>
        <begin position="44"/>
        <end position="443"/>
    </location>
</feature>
<dbReference type="EMBL" id="ML976992">
    <property type="protein sequence ID" value="KAF1956166.1"/>
    <property type="molecule type" value="Genomic_DNA"/>
</dbReference>
<accession>A0A6A5TZL4</accession>
<evidence type="ECO:0000256" key="1">
    <source>
        <dbReference type="SAM" id="SignalP"/>
    </source>
</evidence>
<keyword evidence="4" id="KW-1185">Reference proteome</keyword>
<dbReference type="Pfam" id="PF22807">
    <property type="entry name" value="TrAA12"/>
    <property type="match status" value="1"/>
</dbReference>
<protein>
    <submittedName>
        <fullName evidence="3">Soluble quino protein glucose dehydrogenase</fullName>
    </submittedName>
</protein>
<feature type="signal peptide" evidence="1">
    <location>
        <begin position="1"/>
        <end position="22"/>
    </location>
</feature>
<dbReference type="PANTHER" id="PTHR47572">
    <property type="entry name" value="LIPOPROTEIN-RELATED"/>
    <property type="match status" value="1"/>
</dbReference>
<dbReference type="SUPFAM" id="SSF50952">
    <property type="entry name" value="Soluble quinoprotein glucose dehydrogenase"/>
    <property type="match status" value="1"/>
</dbReference>
<feature type="chain" id="PRO_5025341184" evidence="1">
    <location>
        <begin position="23"/>
        <end position="495"/>
    </location>
</feature>
<dbReference type="InterPro" id="IPR054539">
    <property type="entry name" value="Beta-prop_PDH"/>
</dbReference>
<reference evidence="3" key="1">
    <citation type="journal article" date="2020" name="Stud. Mycol.">
        <title>101 Dothideomycetes genomes: a test case for predicting lifestyles and emergence of pathogens.</title>
        <authorList>
            <person name="Haridas S."/>
            <person name="Albert R."/>
            <person name="Binder M."/>
            <person name="Bloem J."/>
            <person name="Labutti K."/>
            <person name="Salamov A."/>
            <person name="Andreopoulos B."/>
            <person name="Baker S."/>
            <person name="Barry K."/>
            <person name="Bills G."/>
            <person name="Bluhm B."/>
            <person name="Cannon C."/>
            <person name="Castanera R."/>
            <person name="Culley D."/>
            <person name="Daum C."/>
            <person name="Ezra D."/>
            <person name="Gonzalez J."/>
            <person name="Henrissat B."/>
            <person name="Kuo A."/>
            <person name="Liang C."/>
            <person name="Lipzen A."/>
            <person name="Lutzoni F."/>
            <person name="Magnuson J."/>
            <person name="Mondo S."/>
            <person name="Nolan M."/>
            <person name="Ohm R."/>
            <person name="Pangilinan J."/>
            <person name="Park H.-J."/>
            <person name="Ramirez L."/>
            <person name="Alfaro M."/>
            <person name="Sun H."/>
            <person name="Tritt A."/>
            <person name="Yoshinaga Y."/>
            <person name="Zwiers L.-H."/>
            <person name="Turgeon B."/>
            <person name="Goodwin S."/>
            <person name="Spatafora J."/>
            <person name="Crous P."/>
            <person name="Grigoriev I."/>
        </authorList>
    </citation>
    <scope>NUCLEOTIDE SEQUENCE</scope>
    <source>
        <strain evidence="3">CBS 675.92</strain>
    </source>
</reference>
<dbReference type="InterPro" id="IPR011041">
    <property type="entry name" value="Quinoprot_gluc/sorb_DH_b-prop"/>
</dbReference>
<proteinExistence type="predicted"/>
<dbReference type="PANTHER" id="PTHR47572:SF4">
    <property type="entry name" value="LACTONASE DRP35"/>
    <property type="match status" value="1"/>
</dbReference>
<evidence type="ECO:0000313" key="3">
    <source>
        <dbReference type="EMBL" id="KAF1956166.1"/>
    </source>
</evidence>
<keyword evidence="1" id="KW-0732">Signal</keyword>
<dbReference type="OrthoDB" id="507128at2759"/>
<dbReference type="Gene3D" id="2.120.10.30">
    <property type="entry name" value="TolB, C-terminal domain"/>
    <property type="match status" value="1"/>
</dbReference>
<dbReference type="InterPro" id="IPR011042">
    <property type="entry name" value="6-blade_b-propeller_TolB-like"/>
</dbReference>
<name>A0A6A5TZL4_9PLEO</name>
<gene>
    <name evidence="3" type="ORF">CC80DRAFT_548464</name>
</gene>
<evidence type="ECO:0000313" key="4">
    <source>
        <dbReference type="Proteomes" id="UP000800035"/>
    </source>
</evidence>
<dbReference type="Proteomes" id="UP000800035">
    <property type="component" value="Unassembled WGS sequence"/>
</dbReference>
<dbReference type="AlphaFoldDB" id="A0A6A5TZL4"/>
<evidence type="ECO:0000259" key="2">
    <source>
        <dbReference type="Pfam" id="PF22807"/>
    </source>
</evidence>
<sequence length="495" mass="51941">MHTAFKSLLVLQYVLCEGLVRAQSSGTASATACASTIAPRNAAPSVAPGWQANVVANNLEDPRGMIFDNRGGLLVVQQEKGIVRLRFNSEGGACVRQEGSTEVVIDNPALNHGIELSDDGRTLYASSADGVFAWDYDASTGRNTSGPRLVVGQMGGDDGHVSRTLVLSRKTPGMLLVSRGSQSNLDMAALDVSTGVSTIKAFNITGRSNSTNGNASSYSFAQDGVLLGWGLRNSVGVAEEPVTGGIYSVENSVDDIERNGRTFNQNNPGEELNFHGYLNGTQFADQGRNYGYPTCFAAWGVNEIPNNNGLQVGAQFAIGQQNATVNDTYCREGTVAPRLTFAAHMAPLDIKFNPNGTAAWVSMHGSWNRDQPIGYKLSIVAFNGAGSPTAPATSNSSYTDIVSNPDLSKCPDQCFRPVGLAWDSQGRLYFSSDSTGEIYVVTRADGSRVSAANGTANGTNADSQSSGQGSSVASVGVSVSAFAAVWAGIMALSLL</sequence>
<dbReference type="InterPro" id="IPR051262">
    <property type="entry name" value="SMP-30/CGR1_Lactonase"/>
</dbReference>
<organism evidence="3 4">
    <name type="scientific">Byssothecium circinans</name>
    <dbReference type="NCBI Taxonomy" id="147558"/>
    <lineage>
        <taxon>Eukaryota</taxon>
        <taxon>Fungi</taxon>
        <taxon>Dikarya</taxon>
        <taxon>Ascomycota</taxon>
        <taxon>Pezizomycotina</taxon>
        <taxon>Dothideomycetes</taxon>
        <taxon>Pleosporomycetidae</taxon>
        <taxon>Pleosporales</taxon>
        <taxon>Massarineae</taxon>
        <taxon>Massarinaceae</taxon>
        <taxon>Byssothecium</taxon>
    </lineage>
</organism>